<feature type="region of interest" description="Disordered" evidence="1">
    <location>
        <begin position="139"/>
        <end position="159"/>
    </location>
</feature>
<comment type="caution">
    <text evidence="2">The sequence shown here is derived from an EMBL/GenBank/DDBJ whole genome shotgun (WGS) entry which is preliminary data.</text>
</comment>
<dbReference type="Proteomes" id="UP000243096">
    <property type="component" value="Unassembled WGS sequence"/>
</dbReference>
<dbReference type="EMBL" id="PRDW01000005">
    <property type="protein sequence ID" value="PPB84051.1"/>
    <property type="molecule type" value="Genomic_DNA"/>
</dbReference>
<organism evidence="2 3">
    <name type="scientific">Mycetohabitans endofungorum</name>
    <dbReference type="NCBI Taxonomy" id="417203"/>
    <lineage>
        <taxon>Bacteria</taxon>
        <taxon>Pseudomonadati</taxon>
        <taxon>Pseudomonadota</taxon>
        <taxon>Betaproteobacteria</taxon>
        <taxon>Burkholderiales</taxon>
        <taxon>Burkholderiaceae</taxon>
        <taxon>Mycetohabitans</taxon>
    </lineage>
</organism>
<keyword evidence="3" id="KW-1185">Reference proteome</keyword>
<evidence type="ECO:0000313" key="3">
    <source>
        <dbReference type="Proteomes" id="UP000243096"/>
    </source>
</evidence>
<sequence>MNNSYSNGRLAQPASVRGSGDPKVRAIRKELLLARADLDRLDIAAAGQELRQGVAKLSWIRWLLPGISRFRSLRRLPAVGALLNQHPVLGSIASAAFAGPVRRVVIRNAKPLLKWTVVGAAAWQSYKLWKAIRPQRRAAATAAKDAGPTPSPRDAHRDA</sequence>
<name>A0A2P5KBJ3_9BURK</name>
<reference evidence="2 3" key="1">
    <citation type="submission" date="2018-01" db="EMBL/GenBank/DDBJ databases">
        <title>Genomic Encyclopedia of Type Strains, Phase III (KMG-III): the genomes of soil and plant-associated and newly described type strains.</title>
        <authorList>
            <person name="Whitman W."/>
        </authorList>
    </citation>
    <scope>NUCLEOTIDE SEQUENCE [LARGE SCALE GENOMIC DNA]</scope>
    <source>
        <strain evidence="2 3">HKI456</strain>
    </source>
</reference>
<protein>
    <submittedName>
        <fullName evidence="2">Uncharacterized protein DUF3318</fullName>
    </submittedName>
</protein>
<proteinExistence type="predicted"/>
<accession>A0A2P5KBJ3</accession>
<dbReference type="OrthoDB" id="9131106at2"/>
<dbReference type="AlphaFoldDB" id="A0A2P5KBJ3"/>
<feature type="region of interest" description="Disordered" evidence="1">
    <location>
        <begin position="1"/>
        <end position="21"/>
    </location>
</feature>
<gene>
    <name evidence="2" type="ORF">B0O95_105238</name>
</gene>
<evidence type="ECO:0000313" key="2">
    <source>
        <dbReference type="EMBL" id="PPB84051.1"/>
    </source>
</evidence>
<dbReference type="RefSeq" id="WP_104077287.1">
    <property type="nucleotide sequence ID" value="NZ_CP062178.1"/>
</dbReference>
<evidence type="ECO:0000256" key="1">
    <source>
        <dbReference type="SAM" id="MobiDB-lite"/>
    </source>
</evidence>